<gene>
    <name evidence="4" type="ORF">FALBO_13454</name>
</gene>
<dbReference type="Pfam" id="PF01425">
    <property type="entry name" value="Amidase"/>
    <property type="match status" value="1"/>
</dbReference>
<feature type="chain" id="PRO_5034409762" evidence="1">
    <location>
        <begin position="26"/>
        <end position="631"/>
    </location>
</feature>
<feature type="domain" description="Amidase" evidence="2">
    <location>
        <begin position="199"/>
        <end position="361"/>
    </location>
</feature>
<feature type="signal peptide" evidence="1">
    <location>
        <begin position="1"/>
        <end position="25"/>
    </location>
</feature>
<dbReference type="SUPFAM" id="SSF75304">
    <property type="entry name" value="Amidase signature (AS) enzymes"/>
    <property type="match status" value="1"/>
</dbReference>
<dbReference type="OrthoDB" id="5423360at2759"/>
<evidence type="ECO:0000313" key="5">
    <source>
        <dbReference type="Proteomes" id="UP000554235"/>
    </source>
</evidence>
<dbReference type="GO" id="GO:0016740">
    <property type="term" value="F:transferase activity"/>
    <property type="evidence" value="ECO:0007669"/>
    <property type="project" value="UniProtKB-KW"/>
</dbReference>
<proteinExistence type="predicted"/>
<keyword evidence="5" id="KW-1185">Reference proteome</keyword>
<dbReference type="PANTHER" id="PTHR46310:SF7">
    <property type="entry name" value="AMIDASE 1"/>
    <property type="match status" value="1"/>
</dbReference>
<evidence type="ECO:0000259" key="2">
    <source>
        <dbReference type="Pfam" id="PF01425"/>
    </source>
</evidence>
<dbReference type="PANTHER" id="PTHR46310">
    <property type="entry name" value="AMIDASE 1"/>
    <property type="match status" value="1"/>
</dbReference>
<dbReference type="EMBL" id="JAADYS010002089">
    <property type="protein sequence ID" value="KAF4459780.1"/>
    <property type="molecule type" value="Genomic_DNA"/>
</dbReference>
<comment type="caution">
    <text evidence="4">The sequence shown here is derived from an EMBL/GenBank/DDBJ whole genome shotgun (WGS) entry which is preliminary data.</text>
</comment>
<dbReference type="InterPro" id="IPR023631">
    <property type="entry name" value="Amidase_dom"/>
</dbReference>
<dbReference type="AlphaFoldDB" id="A0A8H4P5D2"/>
<dbReference type="Proteomes" id="UP000554235">
    <property type="component" value="Unassembled WGS sequence"/>
</dbReference>
<name>A0A8H4P5D2_9HYPO</name>
<organism evidence="4 5">
    <name type="scientific">Fusarium albosuccineum</name>
    <dbReference type="NCBI Taxonomy" id="1237068"/>
    <lineage>
        <taxon>Eukaryota</taxon>
        <taxon>Fungi</taxon>
        <taxon>Dikarya</taxon>
        <taxon>Ascomycota</taxon>
        <taxon>Pezizomycotina</taxon>
        <taxon>Sordariomycetes</taxon>
        <taxon>Hypocreomycetidae</taxon>
        <taxon>Hypocreales</taxon>
        <taxon>Nectriaceae</taxon>
        <taxon>Fusarium</taxon>
        <taxon>Fusarium decemcellulare species complex</taxon>
    </lineage>
</organism>
<evidence type="ECO:0000256" key="1">
    <source>
        <dbReference type="SAM" id="SignalP"/>
    </source>
</evidence>
<keyword evidence="1" id="KW-0732">Signal</keyword>
<dbReference type="InterPro" id="IPR036928">
    <property type="entry name" value="AS_sf"/>
</dbReference>
<dbReference type="Pfam" id="PF26053">
    <property type="entry name" value="DUF8016"/>
    <property type="match status" value="1"/>
</dbReference>
<accession>A0A8H4P5D2</accession>
<reference evidence="4 5" key="1">
    <citation type="submission" date="2020-01" db="EMBL/GenBank/DDBJ databases">
        <title>Identification and distribution of gene clusters putatively required for synthesis of sphingolipid metabolism inhibitors in phylogenetically diverse species of the filamentous fungus Fusarium.</title>
        <authorList>
            <person name="Kim H.-S."/>
            <person name="Busman M."/>
            <person name="Brown D.W."/>
            <person name="Divon H."/>
            <person name="Uhlig S."/>
            <person name="Proctor R.H."/>
        </authorList>
    </citation>
    <scope>NUCLEOTIDE SEQUENCE [LARGE SCALE GENOMIC DNA]</scope>
    <source>
        <strain evidence="4 5">NRRL 20459</strain>
    </source>
</reference>
<keyword evidence="4" id="KW-0808">Transferase</keyword>
<evidence type="ECO:0000313" key="4">
    <source>
        <dbReference type="EMBL" id="KAF4459780.1"/>
    </source>
</evidence>
<dbReference type="Gene3D" id="3.90.1300.10">
    <property type="entry name" value="Amidase signature (AS) domain"/>
    <property type="match status" value="1"/>
</dbReference>
<dbReference type="InterPro" id="IPR058329">
    <property type="entry name" value="Arp1_N"/>
</dbReference>
<evidence type="ECO:0000259" key="3">
    <source>
        <dbReference type="Pfam" id="PF26053"/>
    </source>
</evidence>
<protein>
    <submittedName>
        <fullName evidence="4">Glutamyl-tRNA(Gln) amidotransferase</fullName>
    </submittedName>
</protein>
<feature type="domain" description="Scytalone dehydratase-like protein Arp1 N-terminal" evidence="3">
    <location>
        <begin position="58"/>
        <end position="157"/>
    </location>
</feature>
<sequence length="631" mass="68373">MAHAGGRVILFSVAAALLRPLLVTAYAFSTTGATLQLNGLPYYVPPDPVGEVPRSVFHVDESVGFLPITILNTNNSLLTAEDVRGISTRFSKHDDVFQDGFLLGLYVQQLNMDEGRSKTSVIGNSTAFWTSPPRNTTLPNGPYFLSATGRVHQAYRLHADVQGAFSETSILNPDGSYSVLPANIPGQSLTIAVPSRLYYQRTPEKPLAGVRLGVKDIFDIRGLKTSNGNRAWYHHYPAANQTARAVQNLVDAGAVIVGKMKTSQFANGESATADWVDYHAPFNPRGDGYQDPSSSSAGPAAGEAAYPWLDIALGSDTGGSIRSPSQVQGIFGNRPSHGLVSLENTMPLCPQFDTAGLFARDPVLWATAAGALYGSNISFTNTYPSKVLTIGFENYTTPELDAVLSRFLANLTDFLSANVTVFNLDEHWATTNPGAPPLLSFLNNTYEVVSAKEQARLVRDPFFRDYSAAHDGRLPHVNPAPLTRWGFGDSSTSTIEEGIANKTRFMEWFNTKVIAPDAKSCSNSLLVYVPRIPEPVYRDTYRTGPQVPKAFSTSRISVMSETPDMVVPIGEIAYYSSVTSHVEYLPVTVDLMAAKGCDGMLFSLVQDLLEAGIIGISQPGRSNIHGQEVLF</sequence>